<protein>
    <submittedName>
        <fullName evidence="1">Uncharacterized protein</fullName>
    </submittedName>
</protein>
<accession>A0A8S1ULG8</accession>
<dbReference type="OrthoDB" id="120976at2759"/>
<reference evidence="1" key="1">
    <citation type="submission" date="2021-01" db="EMBL/GenBank/DDBJ databases">
        <authorList>
            <consortium name="Genoscope - CEA"/>
            <person name="William W."/>
        </authorList>
    </citation>
    <scope>NUCLEOTIDE SEQUENCE</scope>
</reference>
<organism evidence="1 2">
    <name type="scientific">Paramecium octaurelia</name>
    <dbReference type="NCBI Taxonomy" id="43137"/>
    <lineage>
        <taxon>Eukaryota</taxon>
        <taxon>Sar</taxon>
        <taxon>Alveolata</taxon>
        <taxon>Ciliophora</taxon>
        <taxon>Intramacronucleata</taxon>
        <taxon>Oligohymenophorea</taxon>
        <taxon>Peniculida</taxon>
        <taxon>Parameciidae</taxon>
        <taxon>Paramecium</taxon>
    </lineage>
</organism>
<evidence type="ECO:0000313" key="1">
    <source>
        <dbReference type="EMBL" id="CAD8164562.1"/>
    </source>
</evidence>
<gene>
    <name evidence="1" type="ORF">POCTA_138.1.T0450116</name>
</gene>
<name>A0A8S1ULG8_PAROT</name>
<evidence type="ECO:0000313" key="2">
    <source>
        <dbReference type="Proteomes" id="UP000683925"/>
    </source>
</evidence>
<proteinExistence type="predicted"/>
<dbReference type="AlphaFoldDB" id="A0A8S1ULG8"/>
<sequence>MIVQVMRTLHILKLRNNGALIQQTELYYVCLDKIRKLLKSKQSQLLIRKTIKEFNNTRFHYLRHAKAEFIFIINIMSSQDHINVVTKGLGNYRSLIFLNIPHNSLNDLLEKYIAQMMQSDK</sequence>
<comment type="caution">
    <text evidence="1">The sequence shown here is derived from an EMBL/GenBank/DDBJ whole genome shotgun (WGS) entry which is preliminary data.</text>
</comment>
<dbReference type="Proteomes" id="UP000683925">
    <property type="component" value="Unassembled WGS sequence"/>
</dbReference>
<dbReference type="EMBL" id="CAJJDP010000045">
    <property type="protein sequence ID" value="CAD8164562.1"/>
    <property type="molecule type" value="Genomic_DNA"/>
</dbReference>
<keyword evidence="2" id="KW-1185">Reference proteome</keyword>